<dbReference type="RefSeq" id="WP_007213103.1">
    <property type="nucleotide sequence ID" value="NZ_CAXUGF010000011.1"/>
</dbReference>
<dbReference type="AlphaFoldDB" id="A0A0P0GTX5"/>
<dbReference type="PATRIC" id="fig|246787.4.peg.4734"/>
<evidence type="ECO:0000313" key="7">
    <source>
        <dbReference type="Proteomes" id="UP000482653"/>
    </source>
</evidence>
<evidence type="ECO:0000313" key="2">
    <source>
        <dbReference type="EMBL" id="ALJ61796.1"/>
    </source>
</evidence>
<reference evidence="2 5" key="1">
    <citation type="journal article" date="2015" name="Science">
        <title>Genetic determinants of in vivo fitness and diet responsiveness in multiple human gut Bacteroides.</title>
        <authorList>
            <person name="Wu M."/>
            <person name="McNulty N.P."/>
            <person name="Rodionov D.A."/>
            <person name="Khoroshkin M.S."/>
            <person name="Griffin N.W."/>
            <person name="Cheng J."/>
            <person name="Latreille P."/>
            <person name="Kerstetter R.A."/>
            <person name="Terrapon N."/>
            <person name="Henrissat B."/>
            <person name="Osterman A.L."/>
            <person name="Gordon J.I."/>
        </authorList>
    </citation>
    <scope>NUCLEOTIDE SEQUENCE [LARGE SCALE GENOMIC DNA]</scope>
    <source>
        <strain evidence="2 5">WH2</strain>
    </source>
</reference>
<protein>
    <recommendedName>
        <fullName evidence="8">Dehydrogenase</fullName>
    </recommendedName>
</protein>
<evidence type="ECO:0000256" key="1">
    <source>
        <dbReference type="SAM" id="MobiDB-lite"/>
    </source>
</evidence>
<gene>
    <name evidence="2" type="ORF">BcellWH2_04581</name>
    <name evidence="3" type="ORF">F2Y86_09390</name>
    <name evidence="4" type="ORF">F2Y87_11965</name>
</gene>
<reference evidence="6 7" key="2">
    <citation type="journal article" date="2019" name="Nat. Med.">
        <title>A library of human gut bacterial isolates paired with longitudinal multiomics data enables mechanistic microbiome research.</title>
        <authorList>
            <person name="Poyet M."/>
            <person name="Groussin M."/>
            <person name="Gibbons S.M."/>
            <person name="Avila-Pacheco J."/>
            <person name="Jiang X."/>
            <person name="Kearney S.M."/>
            <person name="Perrotta A.R."/>
            <person name="Berdy B."/>
            <person name="Zhao S."/>
            <person name="Lieberman T.D."/>
            <person name="Swanson P.K."/>
            <person name="Smith M."/>
            <person name="Roesemann S."/>
            <person name="Alexander J.E."/>
            <person name="Rich S.A."/>
            <person name="Livny J."/>
            <person name="Vlamakis H."/>
            <person name="Clish C."/>
            <person name="Bullock K."/>
            <person name="Deik A."/>
            <person name="Scott J."/>
            <person name="Pierce K.A."/>
            <person name="Xavier R.J."/>
            <person name="Alm E.J."/>
        </authorList>
    </citation>
    <scope>NUCLEOTIDE SEQUENCE [LARGE SCALE GENOMIC DNA]</scope>
    <source>
        <strain evidence="3 6">BIOML-A7</strain>
        <strain evidence="4 7">BIOML-A8</strain>
    </source>
</reference>
<dbReference type="Proteomes" id="UP000482653">
    <property type="component" value="Unassembled WGS sequence"/>
</dbReference>
<proteinExistence type="predicted"/>
<organism evidence="2 5">
    <name type="scientific">Bacteroides cellulosilyticus</name>
    <dbReference type="NCBI Taxonomy" id="246787"/>
    <lineage>
        <taxon>Bacteria</taxon>
        <taxon>Pseudomonadati</taxon>
        <taxon>Bacteroidota</taxon>
        <taxon>Bacteroidia</taxon>
        <taxon>Bacteroidales</taxon>
        <taxon>Bacteroidaceae</taxon>
        <taxon>Bacteroides</taxon>
    </lineage>
</organism>
<evidence type="ECO:0000313" key="6">
    <source>
        <dbReference type="Proteomes" id="UP000325055"/>
    </source>
</evidence>
<dbReference type="Proteomes" id="UP000061809">
    <property type="component" value="Chromosome"/>
</dbReference>
<feature type="region of interest" description="Disordered" evidence="1">
    <location>
        <begin position="19"/>
        <end position="59"/>
    </location>
</feature>
<feature type="compositionally biased region" description="Basic residues" evidence="1">
    <location>
        <begin position="25"/>
        <end position="36"/>
    </location>
</feature>
<name>A0A0P0GTX5_9BACE</name>
<dbReference type="EMBL" id="VVYW01000007">
    <property type="protein sequence ID" value="KAA5409359.1"/>
    <property type="molecule type" value="Genomic_DNA"/>
</dbReference>
<dbReference type="EMBL" id="VVYX01000012">
    <property type="protein sequence ID" value="KAA5419051.1"/>
    <property type="molecule type" value="Genomic_DNA"/>
</dbReference>
<dbReference type="Proteomes" id="UP000325055">
    <property type="component" value="Unassembled WGS sequence"/>
</dbReference>
<evidence type="ECO:0000313" key="5">
    <source>
        <dbReference type="Proteomes" id="UP000061809"/>
    </source>
</evidence>
<evidence type="ECO:0000313" key="4">
    <source>
        <dbReference type="EMBL" id="KAA5419051.1"/>
    </source>
</evidence>
<sequence length="59" mass="6918">MADNYLEKQYEAYQARKAAWEKERKYGKKPSPMKRPKTLEKSKEGEETPPVSTNLENTI</sequence>
<evidence type="ECO:0008006" key="8">
    <source>
        <dbReference type="Google" id="ProtNLM"/>
    </source>
</evidence>
<evidence type="ECO:0000313" key="3">
    <source>
        <dbReference type="EMBL" id="KAA5409359.1"/>
    </source>
</evidence>
<feature type="compositionally biased region" description="Basic and acidic residues" evidence="1">
    <location>
        <begin position="37"/>
        <end position="46"/>
    </location>
</feature>
<dbReference type="EMBL" id="CP012801">
    <property type="protein sequence ID" value="ALJ61796.1"/>
    <property type="molecule type" value="Genomic_DNA"/>
</dbReference>
<accession>A0A0P0GTX5</accession>
<feature type="compositionally biased region" description="Polar residues" evidence="1">
    <location>
        <begin position="50"/>
        <end position="59"/>
    </location>
</feature>
<dbReference type="KEGG" id="bcel:BcellWH2_04581"/>